<reference evidence="2 3" key="1">
    <citation type="submission" date="2019-02" db="EMBL/GenBank/DDBJ databases">
        <title>The draft genome of Acinetobacter halotolerans strain JCM 31009.</title>
        <authorList>
            <person name="Qin J."/>
            <person name="Feng Y."/>
            <person name="Nemec A."/>
            <person name="Zong Z."/>
        </authorList>
    </citation>
    <scope>NUCLEOTIDE SEQUENCE [LARGE SCALE GENOMIC DNA]</scope>
    <source>
        <strain evidence="2 3">JCM 31009</strain>
    </source>
</reference>
<dbReference type="EMBL" id="SGIM01000003">
    <property type="protein sequence ID" value="RZF54427.1"/>
    <property type="molecule type" value="Genomic_DNA"/>
</dbReference>
<dbReference type="Pfam" id="PF10106">
    <property type="entry name" value="DUF2345"/>
    <property type="match status" value="1"/>
</dbReference>
<feature type="domain" description="DUF2345" evidence="1">
    <location>
        <begin position="4"/>
        <end position="65"/>
    </location>
</feature>
<evidence type="ECO:0000259" key="1">
    <source>
        <dbReference type="Pfam" id="PF10106"/>
    </source>
</evidence>
<keyword evidence="3" id="KW-1185">Reference proteome</keyword>
<dbReference type="InterPro" id="IPR018769">
    <property type="entry name" value="VgrG2_DUF2345"/>
</dbReference>
<name>A0A4Q6XKR4_9GAMM</name>
<dbReference type="Proteomes" id="UP000292110">
    <property type="component" value="Unassembled WGS sequence"/>
</dbReference>
<evidence type="ECO:0000313" key="3">
    <source>
        <dbReference type="Proteomes" id="UP000292110"/>
    </source>
</evidence>
<sequence length="165" mass="18443">DAADFIARKQIQIISTEEKIEISSTKEIVFKAGTSELKLNGSGIFPTTGGKFEVKAGQHLFKGGASVSLSVPALPRFEKKNWIALEHVDADQTPFANLGYKIFFENNQVIEGQLDEQGKAHHENVPDKALRVEYEQPPIEEDSPWDQFDKVIDELNKIDKNKGAF</sequence>
<organism evidence="2 3">
    <name type="scientific">Acinetobacter halotolerans</name>
    <dbReference type="NCBI Taxonomy" id="1752076"/>
    <lineage>
        <taxon>Bacteria</taxon>
        <taxon>Pseudomonadati</taxon>
        <taxon>Pseudomonadota</taxon>
        <taxon>Gammaproteobacteria</taxon>
        <taxon>Moraxellales</taxon>
        <taxon>Moraxellaceae</taxon>
        <taxon>Acinetobacter</taxon>
    </lineage>
</organism>
<accession>A0A4Q6XKR4</accession>
<gene>
    <name evidence="2" type="ORF">EXE30_04175</name>
</gene>
<feature type="non-terminal residue" evidence="2">
    <location>
        <position position="1"/>
    </location>
</feature>
<protein>
    <submittedName>
        <fullName evidence="2">DUF2345 domain-containing protein</fullName>
    </submittedName>
</protein>
<dbReference type="AlphaFoldDB" id="A0A4Q6XKR4"/>
<proteinExistence type="predicted"/>
<dbReference type="RefSeq" id="WP_130161326.1">
    <property type="nucleotide sequence ID" value="NZ_SGIM01000003.1"/>
</dbReference>
<comment type="caution">
    <text evidence="2">The sequence shown here is derived from an EMBL/GenBank/DDBJ whole genome shotgun (WGS) entry which is preliminary data.</text>
</comment>
<evidence type="ECO:0000313" key="2">
    <source>
        <dbReference type="EMBL" id="RZF54427.1"/>
    </source>
</evidence>